<evidence type="ECO:0000313" key="2">
    <source>
        <dbReference type="Proteomes" id="UP000053593"/>
    </source>
</evidence>
<evidence type="ECO:0000313" key="1">
    <source>
        <dbReference type="EMBL" id="KIK56746.1"/>
    </source>
</evidence>
<dbReference type="HOGENOM" id="CLU_1053930_0_0_1"/>
<dbReference type="Proteomes" id="UP000053593">
    <property type="component" value="Unassembled WGS sequence"/>
</dbReference>
<dbReference type="AlphaFoldDB" id="A0A0D0BNX7"/>
<proteinExistence type="predicted"/>
<reference evidence="1 2" key="1">
    <citation type="submission" date="2014-04" db="EMBL/GenBank/DDBJ databases">
        <title>Evolutionary Origins and Diversification of the Mycorrhizal Mutualists.</title>
        <authorList>
            <consortium name="DOE Joint Genome Institute"/>
            <consortium name="Mycorrhizal Genomics Consortium"/>
            <person name="Kohler A."/>
            <person name="Kuo A."/>
            <person name="Nagy L.G."/>
            <person name="Floudas D."/>
            <person name="Copeland A."/>
            <person name="Barry K.W."/>
            <person name="Cichocki N."/>
            <person name="Veneault-Fourrey C."/>
            <person name="LaButti K."/>
            <person name="Lindquist E.A."/>
            <person name="Lipzen A."/>
            <person name="Lundell T."/>
            <person name="Morin E."/>
            <person name="Murat C."/>
            <person name="Riley R."/>
            <person name="Ohm R."/>
            <person name="Sun H."/>
            <person name="Tunlid A."/>
            <person name="Henrissat B."/>
            <person name="Grigoriev I.V."/>
            <person name="Hibbett D.S."/>
            <person name="Martin F."/>
        </authorList>
    </citation>
    <scope>NUCLEOTIDE SEQUENCE [LARGE SCALE GENOMIC DNA]</scope>
    <source>
        <strain evidence="1 2">FD-317 M1</strain>
    </source>
</reference>
<protein>
    <submittedName>
        <fullName evidence="1">Uncharacterized protein</fullName>
    </submittedName>
</protein>
<dbReference type="EMBL" id="KN834795">
    <property type="protein sequence ID" value="KIK56746.1"/>
    <property type="molecule type" value="Genomic_DNA"/>
</dbReference>
<accession>A0A0D0BNX7</accession>
<organism evidence="1 2">
    <name type="scientific">Collybiopsis luxurians FD-317 M1</name>
    <dbReference type="NCBI Taxonomy" id="944289"/>
    <lineage>
        <taxon>Eukaryota</taxon>
        <taxon>Fungi</taxon>
        <taxon>Dikarya</taxon>
        <taxon>Basidiomycota</taxon>
        <taxon>Agaricomycotina</taxon>
        <taxon>Agaricomycetes</taxon>
        <taxon>Agaricomycetidae</taxon>
        <taxon>Agaricales</taxon>
        <taxon>Marasmiineae</taxon>
        <taxon>Omphalotaceae</taxon>
        <taxon>Collybiopsis</taxon>
        <taxon>Collybiopsis luxurians</taxon>
    </lineage>
</organism>
<gene>
    <name evidence="1" type="ORF">GYMLUDRAFT_247527</name>
</gene>
<sequence>MPEREACATEPLPVSNSTTYTFILPPLQSLLHAFYFAFVITSDLFDREEFPGHNSVTVITEDTMVPLIFHKTKVINTSHVLLDEIFNSFLKDLETLSTNALETLNSITHFNARLIETMSVSGVSGLSAQEDKALVRQTRKHAGRIHFYRVTIENQLTHKHRSLDAQNSSNRGRPHIGSESGIEESKVLGVLMQWRNRASPLIHTFKVYLQDLLASLVVIEDFYKELEQTGHFVHISRLKNLGFDLTIANDSLVSVVATSMSAQF</sequence>
<keyword evidence="2" id="KW-1185">Reference proteome</keyword>
<name>A0A0D0BNX7_9AGAR</name>